<accession>A0A6J4MEH7</accession>
<name>A0A6J4MEH7_9CYAN</name>
<gene>
    <name evidence="1" type="ORF">AVDCRST_MAG84-3217</name>
</gene>
<sequence length="43" mass="4657">MSEATGALRASDFPNGLTRFFDLPVVSPIIPDSNLKPQKGLKQ</sequence>
<proteinExistence type="predicted"/>
<protein>
    <submittedName>
        <fullName evidence="1">Uncharacterized protein</fullName>
    </submittedName>
</protein>
<organism evidence="1">
    <name type="scientific">uncultured Microcoleus sp</name>
    <dbReference type="NCBI Taxonomy" id="259945"/>
    <lineage>
        <taxon>Bacteria</taxon>
        <taxon>Bacillati</taxon>
        <taxon>Cyanobacteriota</taxon>
        <taxon>Cyanophyceae</taxon>
        <taxon>Oscillatoriophycideae</taxon>
        <taxon>Oscillatoriales</taxon>
        <taxon>Microcoleaceae</taxon>
        <taxon>Microcoleus</taxon>
        <taxon>environmental samples</taxon>
    </lineage>
</organism>
<evidence type="ECO:0000313" key="1">
    <source>
        <dbReference type="EMBL" id="CAA9357509.1"/>
    </source>
</evidence>
<reference evidence="1" key="1">
    <citation type="submission" date="2020-02" db="EMBL/GenBank/DDBJ databases">
        <authorList>
            <person name="Meier V. D."/>
        </authorList>
    </citation>
    <scope>NUCLEOTIDE SEQUENCE</scope>
    <source>
        <strain evidence="1">AVDCRST_MAG84</strain>
    </source>
</reference>
<dbReference type="EMBL" id="CADCTZ010000626">
    <property type="protein sequence ID" value="CAA9357509.1"/>
    <property type="molecule type" value="Genomic_DNA"/>
</dbReference>
<dbReference type="AlphaFoldDB" id="A0A6J4MEH7"/>